<dbReference type="GO" id="GO:0006970">
    <property type="term" value="P:response to osmotic stress"/>
    <property type="evidence" value="ECO:0007669"/>
    <property type="project" value="UniProtKB-ARBA"/>
</dbReference>
<dbReference type="Pfam" id="PF00072">
    <property type="entry name" value="Response_reg"/>
    <property type="match status" value="1"/>
</dbReference>
<evidence type="ECO:0000259" key="15">
    <source>
        <dbReference type="PROSITE" id="PS50110"/>
    </source>
</evidence>
<dbReference type="EMBL" id="DF973126">
    <property type="protein sequence ID" value="GAU12860.1"/>
    <property type="molecule type" value="Genomic_DNA"/>
</dbReference>
<evidence type="ECO:0000256" key="3">
    <source>
        <dbReference type="ARBA" id="ARBA00012438"/>
    </source>
</evidence>
<feature type="transmembrane region" description="Helical" evidence="13">
    <location>
        <begin position="331"/>
        <end position="352"/>
    </location>
</feature>
<feature type="domain" description="Response regulatory" evidence="15">
    <location>
        <begin position="703"/>
        <end position="833"/>
    </location>
</feature>
<dbReference type="InterPro" id="IPR003661">
    <property type="entry name" value="HisK_dim/P_dom"/>
</dbReference>
<dbReference type="CDD" id="cd00082">
    <property type="entry name" value="HisKA"/>
    <property type="match status" value="1"/>
</dbReference>
<dbReference type="GO" id="GO:0009414">
    <property type="term" value="P:response to water deprivation"/>
    <property type="evidence" value="ECO:0007669"/>
    <property type="project" value="UniProtKB-ARBA"/>
</dbReference>
<dbReference type="Gene3D" id="1.10.287.130">
    <property type="match status" value="1"/>
</dbReference>
<comment type="catalytic activity">
    <reaction evidence="1">
        <text>ATP + protein L-histidine = ADP + protein N-phospho-L-histidine.</text>
        <dbReference type="EC" id="2.7.13.3"/>
    </reaction>
</comment>
<dbReference type="Pfam" id="PF03924">
    <property type="entry name" value="CHASE"/>
    <property type="match status" value="1"/>
</dbReference>
<dbReference type="GO" id="GO:0009884">
    <property type="term" value="F:cytokinin receptor activity"/>
    <property type="evidence" value="ECO:0007669"/>
    <property type="project" value="UniProtKB-ARBA"/>
</dbReference>
<evidence type="ECO:0000313" key="17">
    <source>
        <dbReference type="EMBL" id="GAU12860.1"/>
    </source>
</evidence>
<proteinExistence type="predicted"/>
<name>A0A2Z6M2Q2_TRISU</name>
<dbReference type="InterPro" id="IPR042240">
    <property type="entry name" value="CHASE_sf"/>
</dbReference>
<feature type="domain" description="Histidine kinase" evidence="14">
    <location>
        <begin position="388"/>
        <end position="678"/>
    </location>
</feature>
<evidence type="ECO:0000256" key="7">
    <source>
        <dbReference type="ARBA" id="ARBA00022777"/>
    </source>
</evidence>
<dbReference type="Pfam" id="PF24896">
    <property type="entry name" value="Receiver_CRE1"/>
    <property type="match status" value="1"/>
</dbReference>
<keyword evidence="11" id="KW-0675">Receptor</keyword>
<feature type="transmembrane region" description="Helical" evidence="13">
    <location>
        <begin position="36"/>
        <end position="56"/>
    </location>
</feature>
<dbReference type="GO" id="GO:1901701">
    <property type="term" value="P:cellular response to oxygen-containing compound"/>
    <property type="evidence" value="ECO:0007669"/>
    <property type="project" value="UniProtKB-ARBA"/>
</dbReference>
<dbReference type="InterPro" id="IPR011006">
    <property type="entry name" value="CheY-like_superfamily"/>
</dbReference>
<dbReference type="InterPro" id="IPR005467">
    <property type="entry name" value="His_kinase_dom"/>
</dbReference>
<dbReference type="SMART" id="SM00448">
    <property type="entry name" value="REC"/>
    <property type="match status" value="1"/>
</dbReference>
<dbReference type="PANTHER" id="PTHR43719">
    <property type="entry name" value="TWO-COMPONENT HISTIDINE KINASE"/>
    <property type="match status" value="1"/>
</dbReference>
<reference evidence="18" key="1">
    <citation type="journal article" date="2017" name="Front. Plant Sci.">
        <title>Climate Clever Clovers: New Paradigm to Reduce the Environmental Footprint of Ruminants by Breeding Low Methanogenic Forages Utilizing Haplotype Variation.</title>
        <authorList>
            <person name="Kaur P."/>
            <person name="Appels R."/>
            <person name="Bayer P.E."/>
            <person name="Keeble-Gagnere G."/>
            <person name="Wang J."/>
            <person name="Hirakawa H."/>
            <person name="Shirasawa K."/>
            <person name="Vercoe P."/>
            <person name="Stefanova K."/>
            <person name="Durmic Z."/>
            <person name="Nichols P."/>
            <person name="Revell C."/>
            <person name="Isobe S.N."/>
            <person name="Edwards D."/>
            <person name="Erskine W."/>
        </authorList>
    </citation>
    <scope>NUCLEOTIDE SEQUENCE [LARGE SCALE GENOMIC DNA]</scope>
    <source>
        <strain evidence="18">cv. Daliak</strain>
    </source>
</reference>
<dbReference type="GO" id="GO:0043424">
    <property type="term" value="F:protein histidine kinase binding"/>
    <property type="evidence" value="ECO:0007669"/>
    <property type="project" value="UniProtKB-ARBA"/>
</dbReference>
<dbReference type="OrthoDB" id="303614at2759"/>
<dbReference type="InterPro" id="IPR036890">
    <property type="entry name" value="HATPase_C_sf"/>
</dbReference>
<evidence type="ECO:0000256" key="4">
    <source>
        <dbReference type="ARBA" id="ARBA00022553"/>
    </source>
</evidence>
<organism evidence="17 18">
    <name type="scientific">Trifolium subterraneum</name>
    <name type="common">Subterranean clover</name>
    <dbReference type="NCBI Taxonomy" id="3900"/>
    <lineage>
        <taxon>Eukaryota</taxon>
        <taxon>Viridiplantae</taxon>
        <taxon>Streptophyta</taxon>
        <taxon>Embryophyta</taxon>
        <taxon>Tracheophyta</taxon>
        <taxon>Spermatophyta</taxon>
        <taxon>Magnoliopsida</taxon>
        <taxon>eudicotyledons</taxon>
        <taxon>Gunneridae</taxon>
        <taxon>Pentapetalae</taxon>
        <taxon>rosids</taxon>
        <taxon>fabids</taxon>
        <taxon>Fabales</taxon>
        <taxon>Fabaceae</taxon>
        <taxon>Papilionoideae</taxon>
        <taxon>50 kb inversion clade</taxon>
        <taxon>NPAAA clade</taxon>
        <taxon>Hologalegina</taxon>
        <taxon>IRL clade</taxon>
        <taxon>Trifolieae</taxon>
        <taxon>Trifolium</taxon>
    </lineage>
</organism>
<comment type="subcellular location">
    <subcellularLocation>
        <location evidence="2">Endoplasmic reticulum membrane</location>
        <topology evidence="2">Multi-pass membrane protein</topology>
    </subcellularLocation>
</comment>
<dbReference type="SMART" id="SM00388">
    <property type="entry name" value="HisKA"/>
    <property type="match status" value="1"/>
</dbReference>
<evidence type="ECO:0000256" key="12">
    <source>
        <dbReference type="PROSITE-ProRule" id="PRU00169"/>
    </source>
</evidence>
<evidence type="ECO:0000256" key="10">
    <source>
        <dbReference type="ARBA" id="ARBA00023136"/>
    </source>
</evidence>
<dbReference type="FunFam" id="1.10.287.130:FF:000015">
    <property type="entry name" value="Histidine kinase 4"/>
    <property type="match status" value="1"/>
</dbReference>
<evidence type="ECO:0000256" key="6">
    <source>
        <dbReference type="ARBA" id="ARBA00022692"/>
    </source>
</evidence>
<dbReference type="FunFam" id="3.30.450.350:FF:000001">
    <property type="entry name" value="Histidine kinase 4"/>
    <property type="match status" value="1"/>
</dbReference>
<dbReference type="PROSITE" id="PS50109">
    <property type="entry name" value="HIS_KIN"/>
    <property type="match status" value="1"/>
</dbReference>
<dbReference type="CDD" id="cd16922">
    <property type="entry name" value="HATPase_EvgS-ArcB-TorS-like"/>
    <property type="match status" value="1"/>
</dbReference>
<feature type="domain" description="CHASE" evidence="16">
    <location>
        <begin position="108"/>
        <end position="320"/>
    </location>
</feature>
<evidence type="ECO:0000313" key="18">
    <source>
        <dbReference type="Proteomes" id="UP000242715"/>
    </source>
</evidence>
<feature type="domain" description="Response regulatory" evidence="15">
    <location>
        <begin position="860"/>
        <end position="992"/>
    </location>
</feature>
<dbReference type="InterPro" id="IPR036097">
    <property type="entry name" value="HisK_dim/P_sf"/>
</dbReference>
<dbReference type="Pfam" id="PF02518">
    <property type="entry name" value="HATPase_c"/>
    <property type="match status" value="1"/>
</dbReference>
<dbReference type="GO" id="GO:0000155">
    <property type="term" value="F:phosphorelay sensor kinase activity"/>
    <property type="evidence" value="ECO:0007669"/>
    <property type="project" value="InterPro"/>
</dbReference>
<dbReference type="InterPro" id="IPR004358">
    <property type="entry name" value="Sig_transdc_His_kin-like_C"/>
</dbReference>
<evidence type="ECO:0000259" key="14">
    <source>
        <dbReference type="PROSITE" id="PS50109"/>
    </source>
</evidence>
<evidence type="ECO:0000259" key="16">
    <source>
        <dbReference type="PROSITE" id="PS50839"/>
    </source>
</evidence>
<accession>A0A2Z6M2Q2</accession>
<dbReference type="SUPFAM" id="SSF55874">
    <property type="entry name" value="ATPase domain of HSP90 chaperone/DNA topoisomerase II/histidine kinase"/>
    <property type="match status" value="1"/>
</dbReference>
<dbReference type="Gene3D" id="3.40.50.2300">
    <property type="match status" value="2"/>
</dbReference>
<comment type="caution">
    <text evidence="12">Lacks conserved residue(s) required for the propagation of feature annotation.</text>
</comment>
<dbReference type="InterPro" id="IPR003594">
    <property type="entry name" value="HATPase_dom"/>
</dbReference>
<keyword evidence="6 13" id="KW-0812">Transmembrane</keyword>
<dbReference type="GO" id="GO:0005634">
    <property type="term" value="C:nucleus"/>
    <property type="evidence" value="ECO:0007669"/>
    <property type="project" value="TreeGrafter"/>
</dbReference>
<dbReference type="Pfam" id="PF00512">
    <property type="entry name" value="HisKA"/>
    <property type="match status" value="1"/>
</dbReference>
<dbReference type="InterPro" id="IPR006189">
    <property type="entry name" value="CHASE_dom"/>
</dbReference>
<dbReference type="InterPro" id="IPR056839">
    <property type="entry name" value="Receiver_AHK4/CRE1_1st"/>
</dbReference>
<keyword evidence="8" id="KW-0256">Endoplasmic reticulum</keyword>
<dbReference type="Gene3D" id="3.30.565.10">
    <property type="entry name" value="Histidine kinase-like ATPase, C-terminal domain"/>
    <property type="match status" value="1"/>
</dbReference>
<keyword evidence="4 12" id="KW-0597">Phosphoprotein</keyword>
<evidence type="ECO:0000256" key="9">
    <source>
        <dbReference type="ARBA" id="ARBA00022989"/>
    </source>
</evidence>
<dbReference type="SMART" id="SM01079">
    <property type="entry name" value="CHASE"/>
    <property type="match status" value="1"/>
</dbReference>
<dbReference type="GO" id="GO:0005789">
    <property type="term" value="C:endoplasmic reticulum membrane"/>
    <property type="evidence" value="ECO:0007669"/>
    <property type="project" value="UniProtKB-SubCell"/>
</dbReference>
<dbReference type="PANTHER" id="PTHR43719:SF51">
    <property type="entry name" value="HISTIDINE KINASE 4"/>
    <property type="match status" value="1"/>
</dbReference>
<dbReference type="AlphaFoldDB" id="A0A2Z6M2Q2"/>
<dbReference type="CDD" id="cd17546">
    <property type="entry name" value="REC_hyHK_CKI1_RcsC-like"/>
    <property type="match status" value="1"/>
</dbReference>
<dbReference type="SMART" id="SM00387">
    <property type="entry name" value="HATPase_c"/>
    <property type="match status" value="1"/>
</dbReference>
<dbReference type="SUPFAM" id="SSF52172">
    <property type="entry name" value="CheY-like"/>
    <property type="match status" value="2"/>
</dbReference>
<keyword evidence="5" id="KW-0808">Transferase</keyword>
<dbReference type="GO" id="GO:0033554">
    <property type="term" value="P:cellular response to stress"/>
    <property type="evidence" value="ECO:0007669"/>
    <property type="project" value="UniProtKB-ARBA"/>
</dbReference>
<sequence length="1004" mass="111889">MGLLLKMKNHHHPLASKLQEQNGSKRSTFIQAHRAWLLKLFFLWSLLMAMLSYIIYSQMDVDTKVRRKEVLGSLCDQRARMLQDQFSVSVNHVHALAILVSTFHYYRNPSAIDQETFAEYTARTAFERPLLSGVAYAQRVVNSEREQFEKQHGVVIKTMEREASPIRDEYAPVIFAQETVSYLESIDMMSGEEDRENIMRARATGKAVLTSPFKLLGSHHLGVVLTFPVYKSKLPPNPTTEELVKATAGYVGGSFDVESLVENLLGQLAGHQAILVNVYDITNSTDPLIMYGNQYEEGDVSLVHESKLDFGDPYRKHKMICRYHQKAPPNWTALTTAFLFFVILMLIGYILYGAGNHIVKVEDDFHEMQELKVRAEAADVAKSQFLATVSHEIRTPMNGILGMLGLLLRTELNSTQRDYAQTAQACGKALIALINEVLDRAKIEAGKLELEAVPFDLRSILDDVLSLFSEKSRHKGLELAVFVSDKVPDIVMGDPGRFRQIVTNLVGNSVKFTERGHIFVKVHLAENRKSAVNGKFETFRNGGSEEVMHISGGYNLKTLSGFEAADERNNWDNFNHLIADEEFFCDASTKKVASNESYEQVTLMVCVEDTGIGIPFPAQDRIFMPFVQADSSTSRNYGGTGIGLSISKCLVELMGGQINFISRPQVGSTFSFTADFGIFKKNPITEVKKLNYEDLPSSFRGLKAVVVDGKPVRAAVTRYHLKRLGIQAKVANAINKAVSLCGKNGSSTTGLFQPDIIFVEKDSWVCGDDGVFSVRQLDWKQNGHVFKMPQMILLATNISNNEFDKAKSAGFSDTVIMKPLRASMVGACLQQVLGTGKKRQLGKEMPNGSTSVRSLLYGKKILVVDDNVVNRRVAAGALKNFGADVKCADSGKAALEMLQFPHNFDACFMDIQMPEMDGFEATRRIREMERTANEESNGECGEGKIEFHLPILAMTADVIHATYEECLKCGMDGYVSKPFEEENLYQAVAKFFETKPTTTTIVNS</sequence>
<keyword evidence="9 13" id="KW-1133">Transmembrane helix</keyword>
<evidence type="ECO:0000256" key="2">
    <source>
        <dbReference type="ARBA" id="ARBA00004477"/>
    </source>
</evidence>
<dbReference type="GO" id="GO:0010029">
    <property type="term" value="P:regulation of seed germination"/>
    <property type="evidence" value="ECO:0007669"/>
    <property type="project" value="UniProtKB-ARBA"/>
</dbReference>
<dbReference type="Gene3D" id="3.30.450.350">
    <property type="entry name" value="CHASE domain"/>
    <property type="match status" value="1"/>
</dbReference>
<dbReference type="PROSITE" id="PS50839">
    <property type="entry name" value="CHASE"/>
    <property type="match status" value="1"/>
</dbReference>
<dbReference type="GO" id="GO:0048509">
    <property type="term" value="P:regulation of meristem development"/>
    <property type="evidence" value="ECO:0007669"/>
    <property type="project" value="UniProtKB-ARBA"/>
</dbReference>
<dbReference type="PROSITE" id="PS50110">
    <property type="entry name" value="RESPONSE_REGULATORY"/>
    <property type="match status" value="2"/>
</dbReference>
<feature type="modified residue" description="4-aspartylphosphate" evidence="12">
    <location>
        <position position="910"/>
    </location>
</feature>
<evidence type="ECO:0000256" key="11">
    <source>
        <dbReference type="ARBA" id="ARBA00023170"/>
    </source>
</evidence>
<evidence type="ECO:0000256" key="13">
    <source>
        <dbReference type="SAM" id="Phobius"/>
    </source>
</evidence>
<evidence type="ECO:0000256" key="5">
    <source>
        <dbReference type="ARBA" id="ARBA00022679"/>
    </source>
</evidence>
<dbReference type="InterPro" id="IPR050956">
    <property type="entry name" value="2C_system_His_kinase"/>
</dbReference>
<keyword evidence="10 13" id="KW-0472">Membrane</keyword>
<dbReference type="SUPFAM" id="SSF47384">
    <property type="entry name" value="Homodimeric domain of signal transducing histidine kinase"/>
    <property type="match status" value="1"/>
</dbReference>
<keyword evidence="18" id="KW-1185">Reference proteome</keyword>
<evidence type="ECO:0000256" key="8">
    <source>
        <dbReference type="ARBA" id="ARBA00022824"/>
    </source>
</evidence>
<keyword evidence="7" id="KW-0418">Kinase</keyword>
<dbReference type="InterPro" id="IPR001789">
    <property type="entry name" value="Sig_transdc_resp-reg_receiver"/>
</dbReference>
<dbReference type="Gene3D" id="6.10.250.1190">
    <property type="match status" value="1"/>
</dbReference>
<dbReference type="Proteomes" id="UP000242715">
    <property type="component" value="Unassembled WGS sequence"/>
</dbReference>
<protein>
    <recommendedName>
        <fullName evidence="3">histidine kinase</fullName>
        <ecNumber evidence="3">2.7.13.3</ecNumber>
    </recommendedName>
</protein>
<dbReference type="GO" id="GO:0048831">
    <property type="term" value="P:regulation of shoot system development"/>
    <property type="evidence" value="ECO:0007669"/>
    <property type="project" value="UniProtKB-ARBA"/>
</dbReference>
<evidence type="ECO:0000256" key="1">
    <source>
        <dbReference type="ARBA" id="ARBA00000085"/>
    </source>
</evidence>
<dbReference type="PRINTS" id="PR00344">
    <property type="entry name" value="BCTRLSENSOR"/>
</dbReference>
<dbReference type="EC" id="2.7.13.3" evidence="3"/>
<gene>
    <name evidence="17" type="ORF">TSUD_73470</name>
</gene>